<dbReference type="GO" id="GO:0008449">
    <property type="term" value="F:N-acetylglucosamine-6-sulfatase activity"/>
    <property type="evidence" value="ECO:0007669"/>
    <property type="project" value="TreeGrafter"/>
</dbReference>
<dbReference type="PANTHER" id="PTHR43108:SF8">
    <property type="entry name" value="SD21168P"/>
    <property type="match status" value="1"/>
</dbReference>
<name>A0A2T3AZ45_AMORE</name>
<keyword evidence="8" id="KW-1185">Reference proteome</keyword>
<evidence type="ECO:0000313" key="7">
    <source>
        <dbReference type="EMBL" id="PSS15311.1"/>
    </source>
</evidence>
<evidence type="ECO:0000256" key="1">
    <source>
        <dbReference type="ARBA" id="ARBA00008779"/>
    </source>
</evidence>
<dbReference type="EMBL" id="KZ679013">
    <property type="protein sequence ID" value="PSS15311.1"/>
    <property type="molecule type" value="Genomic_DNA"/>
</dbReference>
<dbReference type="InParanoid" id="A0A2T3AZ45"/>
<protein>
    <recommendedName>
        <fullName evidence="6">Sulfatase N-terminal domain-containing protein</fullName>
    </recommendedName>
</protein>
<dbReference type="GO" id="GO:0005539">
    <property type="term" value="F:glycosaminoglycan binding"/>
    <property type="evidence" value="ECO:0007669"/>
    <property type="project" value="TreeGrafter"/>
</dbReference>
<dbReference type="AlphaFoldDB" id="A0A2T3AZ45"/>
<evidence type="ECO:0000313" key="8">
    <source>
        <dbReference type="Proteomes" id="UP000241818"/>
    </source>
</evidence>
<feature type="domain" description="Sulfatase N-terminal" evidence="6">
    <location>
        <begin position="5"/>
        <end position="341"/>
    </location>
</feature>
<evidence type="ECO:0000256" key="5">
    <source>
        <dbReference type="PIRSR" id="PIRSR000972-50"/>
    </source>
</evidence>
<dbReference type="InterPro" id="IPR024607">
    <property type="entry name" value="Sulfatase_CS"/>
</dbReference>
<dbReference type="RefSeq" id="XP_024719910.1">
    <property type="nucleotide sequence ID" value="XM_024861904.1"/>
</dbReference>
<dbReference type="Pfam" id="PF00884">
    <property type="entry name" value="Sulfatase"/>
    <property type="match status" value="1"/>
</dbReference>
<proteinExistence type="inferred from homology"/>
<dbReference type="GO" id="GO:0004065">
    <property type="term" value="F:arylsulfatase activity"/>
    <property type="evidence" value="ECO:0007669"/>
    <property type="project" value="InterPro"/>
</dbReference>
<dbReference type="GO" id="GO:0018958">
    <property type="term" value="P:phenol-containing compound metabolic process"/>
    <property type="evidence" value="ECO:0007669"/>
    <property type="project" value="InterPro"/>
</dbReference>
<keyword evidence="4" id="KW-0325">Glycoprotein</keyword>
<dbReference type="PIRSF" id="PIRSF000972">
    <property type="entry name" value="Arylsulf_plant"/>
    <property type="match status" value="1"/>
</dbReference>
<evidence type="ECO:0000259" key="6">
    <source>
        <dbReference type="Pfam" id="PF00884"/>
    </source>
</evidence>
<evidence type="ECO:0000256" key="3">
    <source>
        <dbReference type="ARBA" id="ARBA00022801"/>
    </source>
</evidence>
<dbReference type="PROSITE" id="PS00523">
    <property type="entry name" value="SULFATASE_1"/>
    <property type="match status" value="1"/>
</dbReference>
<dbReference type="PANTHER" id="PTHR43108">
    <property type="entry name" value="N-ACETYLGLUCOSAMINE-6-SULFATASE FAMILY MEMBER"/>
    <property type="match status" value="1"/>
</dbReference>
<dbReference type="CDD" id="cd16147">
    <property type="entry name" value="G6S"/>
    <property type="match status" value="1"/>
</dbReference>
<dbReference type="FunFam" id="3.40.720.10:FF:000051">
    <property type="entry name" value="Arylsulfatase"/>
    <property type="match status" value="1"/>
</dbReference>
<comment type="similarity">
    <text evidence="1">Belongs to the sulfatase family.</text>
</comment>
<dbReference type="Proteomes" id="UP000241818">
    <property type="component" value="Unassembled WGS sequence"/>
</dbReference>
<accession>A0A2T3AZ45</accession>
<keyword evidence="3" id="KW-0378">Hydrolase</keyword>
<comment type="PTM">
    <text evidence="5">The conversion to 3-oxoalanine (also known as C-formylglycine, FGly), of a serine or cysteine residue in prokaryotes and of a cysteine residue in eukaryotes, is critical for catalytic activity.</text>
</comment>
<feature type="modified residue" description="3-oxoalanine (Cys)" evidence="5">
    <location>
        <position position="31"/>
    </location>
</feature>
<dbReference type="OrthoDB" id="96314at2759"/>
<dbReference type="STRING" id="857342.A0A2T3AZ45"/>
<dbReference type="Gene3D" id="3.40.720.10">
    <property type="entry name" value="Alkaline Phosphatase, subunit A"/>
    <property type="match status" value="1"/>
</dbReference>
<dbReference type="InterPro" id="IPR017850">
    <property type="entry name" value="Alkaline_phosphatase_core_sf"/>
</dbReference>
<dbReference type="SUPFAM" id="SSF53649">
    <property type="entry name" value="Alkaline phosphatase-like"/>
    <property type="match status" value="1"/>
</dbReference>
<sequence length="557" mass="62795">MQSVDYMPLLKKHVIDRGTFYKRHYCSTAICCPSRVTLWTGRNAHNTNVTDVFPPYGGYPKFVAQGFNEKYLPVWLQESGYSTYYTGKLFNAHTITNWNSPRPAGWTSSDFLLDPHTYDYLNATFQRNQEPPVSYEGHYSTDVLAEKAYGLLEEGVHSKKPFFLTVAPVAPHSNVNPNTLEYSESGGDPLGDIHMTAPIPAERHKHLFPDAKVPRTANFNPDSPGGASWIKHLTKLTDEVITYNDEFYRARLQALQAVDELIEGLVTRLSDYGILDNTYIIYTTDNGYHISQHRLNPGKECGFEEDINVPLIIKGPGVPVGEASIVTAHTDLAPTILKIAGGDWKRDDFDGSPIPLDENRILEEETTRQEHVNVEFWGRGIPEGIHGFSLDDGKVVAYGSNNTYKALRLIGKNYNIYYSVWCTNEHELYDLTTDPYQLHNIHPSAAPFTSPTHMHLILGLPLSKVLPRLDALLMVTKSCKGRTCTDPWSVIHPAGDVRTLAEALDQRFDAFYLGYVRERVRFEKCELGYILESEGPQEVIAFEEGREYVGHTTEGQT</sequence>
<keyword evidence="2" id="KW-0732">Signal</keyword>
<reference evidence="7 8" key="1">
    <citation type="journal article" date="2018" name="New Phytol.">
        <title>Comparative genomics and transcriptomics depict ericoid mycorrhizal fungi as versatile saprotrophs and plant mutualists.</title>
        <authorList>
            <person name="Martino E."/>
            <person name="Morin E."/>
            <person name="Grelet G.A."/>
            <person name="Kuo A."/>
            <person name="Kohler A."/>
            <person name="Daghino S."/>
            <person name="Barry K.W."/>
            <person name="Cichocki N."/>
            <person name="Clum A."/>
            <person name="Dockter R.B."/>
            <person name="Hainaut M."/>
            <person name="Kuo R.C."/>
            <person name="LaButti K."/>
            <person name="Lindahl B.D."/>
            <person name="Lindquist E.A."/>
            <person name="Lipzen A."/>
            <person name="Khouja H.R."/>
            <person name="Magnuson J."/>
            <person name="Murat C."/>
            <person name="Ohm R.A."/>
            <person name="Singer S.W."/>
            <person name="Spatafora J.W."/>
            <person name="Wang M."/>
            <person name="Veneault-Fourrey C."/>
            <person name="Henrissat B."/>
            <person name="Grigoriev I.V."/>
            <person name="Martin F.M."/>
            <person name="Perotto S."/>
        </authorList>
    </citation>
    <scope>NUCLEOTIDE SEQUENCE [LARGE SCALE GENOMIC DNA]</scope>
    <source>
        <strain evidence="7 8">ATCC 22711</strain>
    </source>
</reference>
<gene>
    <name evidence="7" type="ORF">M430DRAFT_124205</name>
</gene>
<evidence type="ECO:0000256" key="4">
    <source>
        <dbReference type="ARBA" id="ARBA00023180"/>
    </source>
</evidence>
<evidence type="ECO:0000256" key="2">
    <source>
        <dbReference type="ARBA" id="ARBA00022729"/>
    </source>
</evidence>
<organism evidence="7 8">
    <name type="scientific">Amorphotheca resinae ATCC 22711</name>
    <dbReference type="NCBI Taxonomy" id="857342"/>
    <lineage>
        <taxon>Eukaryota</taxon>
        <taxon>Fungi</taxon>
        <taxon>Dikarya</taxon>
        <taxon>Ascomycota</taxon>
        <taxon>Pezizomycotina</taxon>
        <taxon>Leotiomycetes</taxon>
        <taxon>Helotiales</taxon>
        <taxon>Amorphothecaceae</taxon>
        <taxon>Amorphotheca</taxon>
    </lineage>
</organism>
<dbReference type="GeneID" id="36569985"/>
<dbReference type="InterPro" id="IPR012083">
    <property type="entry name" value="Arylsulfatase"/>
</dbReference>
<dbReference type="InterPro" id="IPR000917">
    <property type="entry name" value="Sulfatase_N"/>
</dbReference>